<reference evidence="2 3" key="1">
    <citation type="submission" date="2016-01" db="EMBL/GenBank/DDBJ databases">
        <title>Complete genome sequence of a soil Actinobacterium, Isoptericola dokdonensis DS-3.</title>
        <authorList>
            <person name="Kwon S.-K."/>
            <person name="Kim J.F."/>
        </authorList>
    </citation>
    <scope>NUCLEOTIDE SEQUENCE [LARGE SCALE GENOMIC DNA]</scope>
    <source>
        <strain evidence="2 3">DS-3</strain>
    </source>
</reference>
<dbReference type="EMBL" id="CP014209">
    <property type="protein sequence ID" value="ANC31816.1"/>
    <property type="molecule type" value="Genomic_DNA"/>
</dbReference>
<evidence type="ECO:0000313" key="2">
    <source>
        <dbReference type="EMBL" id="ANC31816.1"/>
    </source>
</evidence>
<dbReference type="STRING" id="1300344.I598_2276"/>
<dbReference type="InterPro" id="IPR036165">
    <property type="entry name" value="YefM-like_sf"/>
</dbReference>
<evidence type="ECO:0000313" key="3">
    <source>
        <dbReference type="Proteomes" id="UP000076794"/>
    </source>
</evidence>
<gene>
    <name evidence="2" type="ORF">I598_2276</name>
</gene>
<protein>
    <recommendedName>
        <fullName evidence="4">Antitoxin</fullName>
    </recommendedName>
</protein>
<evidence type="ECO:0008006" key="4">
    <source>
        <dbReference type="Google" id="ProtNLM"/>
    </source>
</evidence>
<name>A0A168FHZ0_9MICO</name>
<organism evidence="2 3">
    <name type="scientific">Isoptericola dokdonensis DS-3</name>
    <dbReference type="NCBI Taxonomy" id="1300344"/>
    <lineage>
        <taxon>Bacteria</taxon>
        <taxon>Bacillati</taxon>
        <taxon>Actinomycetota</taxon>
        <taxon>Actinomycetes</taxon>
        <taxon>Micrococcales</taxon>
        <taxon>Promicromonosporaceae</taxon>
        <taxon>Isoptericola</taxon>
    </lineage>
</organism>
<dbReference type="PATRIC" id="fig|1300344.3.peg.2285"/>
<evidence type="ECO:0000256" key="1">
    <source>
        <dbReference type="ARBA" id="ARBA00009981"/>
    </source>
</evidence>
<dbReference type="NCBIfam" id="TIGR01552">
    <property type="entry name" value="phd_fam"/>
    <property type="match status" value="1"/>
</dbReference>
<sequence length="103" mass="11398">MKTVPVPEDLDSLPRLKVSEFRSRLNDVNADSGPVLVVARDRPKFVVVPVADIDELTNERFAAAMGVLRRLMPPEAVESELAELEALRDSEGTVLDLAEDLDR</sequence>
<dbReference type="KEGG" id="ido:I598_2276"/>
<accession>A0A168FHZ0</accession>
<dbReference type="SUPFAM" id="SSF143120">
    <property type="entry name" value="YefM-like"/>
    <property type="match status" value="1"/>
</dbReference>
<dbReference type="RefSeq" id="WP_068203046.1">
    <property type="nucleotide sequence ID" value="NZ_CP014209.1"/>
</dbReference>
<dbReference type="Proteomes" id="UP000076794">
    <property type="component" value="Chromosome"/>
</dbReference>
<keyword evidence="3" id="KW-1185">Reference proteome</keyword>
<proteinExistence type="inferred from homology"/>
<dbReference type="AlphaFoldDB" id="A0A168FHZ0"/>
<comment type="similarity">
    <text evidence="1">Belongs to the phD/YefM antitoxin family.</text>
</comment>